<organism evidence="1">
    <name type="scientific">uncultured Caudovirales phage</name>
    <dbReference type="NCBI Taxonomy" id="2100421"/>
    <lineage>
        <taxon>Viruses</taxon>
        <taxon>Duplodnaviria</taxon>
        <taxon>Heunggongvirae</taxon>
        <taxon>Uroviricota</taxon>
        <taxon>Caudoviricetes</taxon>
        <taxon>Peduoviridae</taxon>
        <taxon>Maltschvirus</taxon>
        <taxon>Maltschvirus maltsch</taxon>
    </lineage>
</organism>
<protein>
    <submittedName>
        <fullName evidence="1">Uncharacterized protein</fullName>
    </submittedName>
</protein>
<sequence length="71" mass="8315">MYKLFNEEGNWVDKTTNERVNVLSCNIAWTPEGENVGWTQFESDESMATQWGLEPWIEPLQTEDAEYTEIL</sequence>
<reference evidence="1" key="1">
    <citation type="submission" date="2020-04" db="EMBL/GenBank/DDBJ databases">
        <authorList>
            <person name="Chiriac C."/>
            <person name="Salcher M."/>
            <person name="Ghai R."/>
            <person name="Kavagutti S V."/>
        </authorList>
    </citation>
    <scope>NUCLEOTIDE SEQUENCE</scope>
</reference>
<evidence type="ECO:0000313" key="1">
    <source>
        <dbReference type="EMBL" id="CAB4162243.1"/>
    </source>
</evidence>
<dbReference type="EMBL" id="LR796735">
    <property type="protein sequence ID" value="CAB4162243.1"/>
    <property type="molecule type" value="Genomic_DNA"/>
</dbReference>
<proteinExistence type="predicted"/>
<name>A0A6J5NTJ4_9CAUD</name>
<accession>A0A6J5NTJ4</accession>
<gene>
    <name evidence="1" type="ORF">UFOVP782_22</name>
</gene>